<keyword evidence="3" id="KW-0732">Signal</keyword>
<reference evidence="5" key="1">
    <citation type="submission" date="2020-11" db="EMBL/GenBank/DDBJ databases">
        <authorList>
            <consortium name="DOE Joint Genome Institute"/>
            <person name="Ahrendt S."/>
            <person name="Riley R."/>
            <person name="Andreopoulos W."/>
            <person name="Labutti K."/>
            <person name="Pangilinan J."/>
            <person name="Ruiz-Duenas F.J."/>
            <person name="Barrasa J.M."/>
            <person name="Sanchez-Garcia M."/>
            <person name="Camarero S."/>
            <person name="Miyauchi S."/>
            <person name="Serrano A."/>
            <person name="Linde D."/>
            <person name="Babiker R."/>
            <person name="Drula E."/>
            <person name="Ayuso-Fernandez I."/>
            <person name="Pacheco R."/>
            <person name="Padilla G."/>
            <person name="Ferreira P."/>
            <person name="Barriuso J."/>
            <person name="Kellner H."/>
            <person name="Castanera R."/>
            <person name="Alfaro M."/>
            <person name="Ramirez L."/>
            <person name="Pisabarro A.G."/>
            <person name="Kuo A."/>
            <person name="Tritt A."/>
            <person name="Lipzen A."/>
            <person name="He G."/>
            <person name="Yan M."/>
            <person name="Ng V."/>
            <person name="Cullen D."/>
            <person name="Martin F."/>
            <person name="Rosso M.-N."/>
            <person name="Henrissat B."/>
            <person name="Hibbett D."/>
            <person name="Martinez A.T."/>
            <person name="Grigoriev I.V."/>
        </authorList>
    </citation>
    <scope>NUCLEOTIDE SEQUENCE</scope>
    <source>
        <strain evidence="5">AH 40177</strain>
    </source>
</reference>
<protein>
    <recommendedName>
        <fullName evidence="4">LysM domain-containing protein</fullName>
    </recommendedName>
</protein>
<dbReference type="EMBL" id="JADNRY010000095">
    <property type="protein sequence ID" value="KAF9065951.1"/>
    <property type="molecule type" value="Genomic_DNA"/>
</dbReference>
<dbReference type="SUPFAM" id="SSF54106">
    <property type="entry name" value="LysM domain"/>
    <property type="match status" value="3"/>
</dbReference>
<evidence type="ECO:0000256" key="2">
    <source>
        <dbReference type="ARBA" id="ARBA00023026"/>
    </source>
</evidence>
<organism evidence="5 6">
    <name type="scientific">Rhodocollybia butyracea</name>
    <dbReference type="NCBI Taxonomy" id="206335"/>
    <lineage>
        <taxon>Eukaryota</taxon>
        <taxon>Fungi</taxon>
        <taxon>Dikarya</taxon>
        <taxon>Basidiomycota</taxon>
        <taxon>Agaricomycotina</taxon>
        <taxon>Agaricomycetes</taxon>
        <taxon>Agaricomycetidae</taxon>
        <taxon>Agaricales</taxon>
        <taxon>Marasmiineae</taxon>
        <taxon>Omphalotaceae</taxon>
        <taxon>Rhodocollybia</taxon>
    </lineage>
</organism>
<evidence type="ECO:0000259" key="4">
    <source>
        <dbReference type="PROSITE" id="PS51782"/>
    </source>
</evidence>
<dbReference type="PANTHER" id="PTHR34997:SF1">
    <property type="entry name" value="PEPTIDOGLYCAN-BINDING LYSIN DOMAIN"/>
    <property type="match status" value="1"/>
</dbReference>
<feature type="chain" id="PRO_5040174159" description="LysM domain-containing protein" evidence="3">
    <location>
        <begin position="20"/>
        <end position="186"/>
    </location>
</feature>
<dbReference type="PANTHER" id="PTHR34997">
    <property type="entry name" value="AM15"/>
    <property type="match status" value="1"/>
</dbReference>
<keyword evidence="6" id="KW-1185">Reference proteome</keyword>
<evidence type="ECO:0000313" key="6">
    <source>
        <dbReference type="Proteomes" id="UP000772434"/>
    </source>
</evidence>
<gene>
    <name evidence="5" type="ORF">BDP27DRAFT_1269098</name>
</gene>
<dbReference type="AlphaFoldDB" id="A0A9P5PME2"/>
<feature type="signal peptide" evidence="3">
    <location>
        <begin position="1"/>
        <end position="19"/>
    </location>
</feature>
<feature type="domain" description="LysM" evidence="4">
    <location>
        <begin position="141"/>
        <end position="185"/>
    </location>
</feature>
<dbReference type="Gene3D" id="3.10.350.10">
    <property type="entry name" value="LysM domain"/>
    <property type="match status" value="3"/>
</dbReference>
<dbReference type="Pfam" id="PF01476">
    <property type="entry name" value="LysM"/>
    <property type="match status" value="3"/>
</dbReference>
<dbReference type="OrthoDB" id="5985073at2759"/>
<keyword evidence="1" id="KW-0147">Chitin-binding</keyword>
<name>A0A9P5PME2_9AGAR</name>
<evidence type="ECO:0000313" key="5">
    <source>
        <dbReference type="EMBL" id="KAF9065951.1"/>
    </source>
</evidence>
<evidence type="ECO:0000256" key="3">
    <source>
        <dbReference type="SAM" id="SignalP"/>
    </source>
</evidence>
<accession>A0A9P5PME2</accession>
<dbReference type="InterPro" id="IPR052210">
    <property type="entry name" value="LysM1-like"/>
</dbReference>
<dbReference type="InterPro" id="IPR018392">
    <property type="entry name" value="LysM"/>
</dbReference>
<feature type="domain" description="LysM" evidence="4">
    <location>
        <begin position="34"/>
        <end position="80"/>
    </location>
</feature>
<evidence type="ECO:0000256" key="1">
    <source>
        <dbReference type="ARBA" id="ARBA00022669"/>
    </source>
</evidence>
<comment type="caution">
    <text evidence="5">The sequence shown here is derived from an EMBL/GenBank/DDBJ whole genome shotgun (WGS) entry which is preliminary data.</text>
</comment>
<dbReference type="PROSITE" id="PS51782">
    <property type="entry name" value="LYSM"/>
    <property type="match status" value="3"/>
</dbReference>
<dbReference type="InterPro" id="IPR036779">
    <property type="entry name" value="LysM_dom_sf"/>
</dbReference>
<sequence>MFAQLSLFSAITALGVIMGNNVHVLAQTSSSCQTTYTVVQGDNCVALAAKFNVTDAALLAANPAVNSDCSNLFVGEQLCIPSVCQATYTVALGDNCVAIAAKFNVSDASLLTANPAVDEFCDNLSVGEQLCIPEPPIGCVGQYTIVAGDTCTEISNKFEITLAQLEAANAEIACDNLQVGEVVCIP</sequence>
<dbReference type="GO" id="GO:0008061">
    <property type="term" value="F:chitin binding"/>
    <property type="evidence" value="ECO:0007669"/>
    <property type="project" value="UniProtKB-KW"/>
</dbReference>
<proteinExistence type="predicted"/>
<feature type="domain" description="LysM" evidence="4">
    <location>
        <begin position="86"/>
        <end position="132"/>
    </location>
</feature>
<dbReference type="SMART" id="SM00257">
    <property type="entry name" value="LysM"/>
    <property type="match status" value="3"/>
</dbReference>
<keyword evidence="2" id="KW-0843">Virulence</keyword>
<dbReference type="CDD" id="cd00118">
    <property type="entry name" value="LysM"/>
    <property type="match status" value="3"/>
</dbReference>
<dbReference type="Proteomes" id="UP000772434">
    <property type="component" value="Unassembled WGS sequence"/>
</dbReference>